<reference evidence="2 3" key="1">
    <citation type="journal article" date="2019" name="mSystems">
        <title>Life at home and on the roam: Genomic adaptions reflect the dual lifestyle of an intracellular, facultative symbiont.</title>
        <authorList>
            <person name="Burgsdorf I."/>
        </authorList>
    </citation>
    <scope>NUCLEOTIDE SEQUENCE [LARGE SCALE GENOMIC DNA]</scope>
    <source>
        <strain evidence="2">277cV</strain>
    </source>
</reference>
<evidence type="ECO:0000313" key="2">
    <source>
        <dbReference type="EMBL" id="TGG91607.1"/>
    </source>
</evidence>
<evidence type="ECO:0000313" key="3">
    <source>
        <dbReference type="Proteomes" id="UP000317990"/>
    </source>
</evidence>
<feature type="compositionally biased region" description="Basic residues" evidence="1">
    <location>
        <begin position="1"/>
        <end position="10"/>
    </location>
</feature>
<dbReference type="EMBL" id="SRMO01000073">
    <property type="protein sequence ID" value="TGG91607.1"/>
    <property type="molecule type" value="Genomic_DNA"/>
</dbReference>
<gene>
    <name evidence="2" type="ORF">ERJ67_07775</name>
</gene>
<accession>A0A524RMD1</accession>
<comment type="caution">
    <text evidence="2">The sequence shown here is derived from an EMBL/GenBank/DDBJ whole genome shotgun (WGS) entry which is preliminary data.</text>
</comment>
<feature type="region of interest" description="Disordered" evidence="1">
    <location>
        <begin position="1"/>
        <end position="38"/>
    </location>
</feature>
<dbReference type="Proteomes" id="UP000317990">
    <property type="component" value="Unassembled WGS sequence"/>
</dbReference>
<sequence>MKRSSWRRRLIQPLTSSRLADGHAASRQPASTSGSFMSSLSLARSTADIRDSDCMQGTGQPLVRGLLNLVIDI</sequence>
<dbReference type="AlphaFoldDB" id="A0A524RMD1"/>
<proteinExistence type="predicted"/>
<evidence type="ECO:0000256" key="1">
    <source>
        <dbReference type="SAM" id="MobiDB-lite"/>
    </source>
</evidence>
<name>A0A524RMD1_9CHRO</name>
<protein>
    <submittedName>
        <fullName evidence="2">Uncharacterized protein</fullName>
    </submittedName>
</protein>
<organism evidence="2 3">
    <name type="scientific">Aphanocapsa feldmannii 277cV</name>
    <dbReference type="NCBI Taxonomy" id="2507553"/>
    <lineage>
        <taxon>Bacteria</taxon>
        <taxon>Bacillati</taxon>
        <taxon>Cyanobacteriota</taxon>
        <taxon>Cyanophyceae</taxon>
        <taxon>Oscillatoriophycideae</taxon>
        <taxon>Chroococcales</taxon>
        <taxon>Microcystaceae</taxon>
        <taxon>Aphanocapsa</taxon>
    </lineage>
</organism>